<evidence type="ECO:0000256" key="1">
    <source>
        <dbReference type="SAM" id="MobiDB-lite"/>
    </source>
</evidence>
<organism evidence="3 4">
    <name type="scientific">Ascobolus immersus RN42</name>
    <dbReference type="NCBI Taxonomy" id="1160509"/>
    <lineage>
        <taxon>Eukaryota</taxon>
        <taxon>Fungi</taxon>
        <taxon>Dikarya</taxon>
        <taxon>Ascomycota</taxon>
        <taxon>Pezizomycotina</taxon>
        <taxon>Pezizomycetes</taxon>
        <taxon>Pezizales</taxon>
        <taxon>Ascobolaceae</taxon>
        <taxon>Ascobolus</taxon>
    </lineage>
</organism>
<dbReference type="Proteomes" id="UP000275078">
    <property type="component" value="Unassembled WGS sequence"/>
</dbReference>
<name>A0A3N4HWY1_ASCIM</name>
<dbReference type="PROSITE" id="PS50181">
    <property type="entry name" value="FBOX"/>
    <property type="match status" value="1"/>
</dbReference>
<proteinExistence type="predicted"/>
<dbReference type="EMBL" id="ML119712">
    <property type="protein sequence ID" value="RPA78325.1"/>
    <property type="molecule type" value="Genomic_DNA"/>
</dbReference>
<protein>
    <recommendedName>
        <fullName evidence="2">F-box domain-containing protein</fullName>
    </recommendedName>
</protein>
<evidence type="ECO:0000313" key="4">
    <source>
        <dbReference type="Proteomes" id="UP000275078"/>
    </source>
</evidence>
<reference evidence="3 4" key="1">
    <citation type="journal article" date="2018" name="Nat. Ecol. Evol.">
        <title>Pezizomycetes genomes reveal the molecular basis of ectomycorrhizal truffle lifestyle.</title>
        <authorList>
            <person name="Murat C."/>
            <person name="Payen T."/>
            <person name="Noel B."/>
            <person name="Kuo A."/>
            <person name="Morin E."/>
            <person name="Chen J."/>
            <person name="Kohler A."/>
            <person name="Krizsan K."/>
            <person name="Balestrini R."/>
            <person name="Da Silva C."/>
            <person name="Montanini B."/>
            <person name="Hainaut M."/>
            <person name="Levati E."/>
            <person name="Barry K.W."/>
            <person name="Belfiori B."/>
            <person name="Cichocki N."/>
            <person name="Clum A."/>
            <person name="Dockter R.B."/>
            <person name="Fauchery L."/>
            <person name="Guy J."/>
            <person name="Iotti M."/>
            <person name="Le Tacon F."/>
            <person name="Lindquist E.A."/>
            <person name="Lipzen A."/>
            <person name="Malagnac F."/>
            <person name="Mello A."/>
            <person name="Molinier V."/>
            <person name="Miyauchi S."/>
            <person name="Poulain J."/>
            <person name="Riccioni C."/>
            <person name="Rubini A."/>
            <person name="Sitrit Y."/>
            <person name="Splivallo R."/>
            <person name="Traeger S."/>
            <person name="Wang M."/>
            <person name="Zifcakova L."/>
            <person name="Wipf D."/>
            <person name="Zambonelli A."/>
            <person name="Paolocci F."/>
            <person name="Nowrousian M."/>
            <person name="Ottonello S."/>
            <person name="Baldrian P."/>
            <person name="Spatafora J.W."/>
            <person name="Henrissat B."/>
            <person name="Nagy L.G."/>
            <person name="Aury J.M."/>
            <person name="Wincker P."/>
            <person name="Grigoriev I.V."/>
            <person name="Bonfante P."/>
            <person name="Martin F.M."/>
        </authorList>
    </citation>
    <scope>NUCLEOTIDE SEQUENCE [LARGE SCALE GENOMIC DNA]</scope>
    <source>
        <strain evidence="3 4">RN42</strain>
    </source>
</reference>
<dbReference type="InterPro" id="IPR001810">
    <property type="entry name" value="F-box_dom"/>
</dbReference>
<feature type="domain" description="F-box" evidence="2">
    <location>
        <begin position="42"/>
        <end position="89"/>
    </location>
</feature>
<dbReference type="AlphaFoldDB" id="A0A3N4HWY1"/>
<feature type="compositionally biased region" description="Polar residues" evidence="1">
    <location>
        <begin position="22"/>
        <end position="34"/>
    </location>
</feature>
<evidence type="ECO:0000313" key="3">
    <source>
        <dbReference type="EMBL" id="RPA78325.1"/>
    </source>
</evidence>
<sequence>MSKLVSRLARKWRKGKAPTAPSPETSHITDTATTEPAPHSGPFPLLRLPIELRLEIYSYCAAFTLLQLTHTCNRIRADIINHTFLVRKSYGLYRHNYTYLCNWGRPGGPHCPNLTINFILYLDGLDELHLFMEHFHYLPIGRMKRLACYWCYRVFKLEPLAHFWTSTRLPKVIKPPLERGYKRDASYEICDDCVSLIKSLKGNLPTVLTWVRD</sequence>
<accession>A0A3N4HWY1</accession>
<gene>
    <name evidence="3" type="ORF">BJ508DRAFT_329262</name>
</gene>
<keyword evidence="4" id="KW-1185">Reference proteome</keyword>
<feature type="region of interest" description="Disordered" evidence="1">
    <location>
        <begin position="10"/>
        <end position="40"/>
    </location>
</feature>
<dbReference type="InterPro" id="IPR036047">
    <property type="entry name" value="F-box-like_dom_sf"/>
</dbReference>
<dbReference type="SUPFAM" id="SSF81383">
    <property type="entry name" value="F-box domain"/>
    <property type="match status" value="1"/>
</dbReference>
<evidence type="ECO:0000259" key="2">
    <source>
        <dbReference type="PROSITE" id="PS50181"/>
    </source>
</evidence>